<dbReference type="AlphaFoldDB" id="A0A9N9LJG4"/>
<organism evidence="2 3">
    <name type="scientific">Hymenoscyphus albidus</name>
    <dbReference type="NCBI Taxonomy" id="595503"/>
    <lineage>
        <taxon>Eukaryota</taxon>
        <taxon>Fungi</taxon>
        <taxon>Dikarya</taxon>
        <taxon>Ascomycota</taxon>
        <taxon>Pezizomycotina</taxon>
        <taxon>Leotiomycetes</taxon>
        <taxon>Helotiales</taxon>
        <taxon>Helotiaceae</taxon>
        <taxon>Hymenoscyphus</taxon>
    </lineage>
</organism>
<gene>
    <name evidence="2" type="ORF">HYALB_00008955</name>
</gene>
<keyword evidence="3" id="KW-1185">Reference proteome</keyword>
<dbReference type="Proteomes" id="UP000701801">
    <property type="component" value="Unassembled WGS sequence"/>
</dbReference>
<accession>A0A9N9LJG4</accession>
<name>A0A9N9LJG4_9HELO</name>
<evidence type="ECO:0000313" key="3">
    <source>
        <dbReference type="Proteomes" id="UP000701801"/>
    </source>
</evidence>
<feature type="region of interest" description="Disordered" evidence="1">
    <location>
        <begin position="37"/>
        <end position="66"/>
    </location>
</feature>
<proteinExistence type="predicted"/>
<dbReference type="EMBL" id="CAJVRM010000097">
    <property type="protein sequence ID" value="CAG8974260.1"/>
    <property type="molecule type" value="Genomic_DNA"/>
</dbReference>
<evidence type="ECO:0000313" key="2">
    <source>
        <dbReference type="EMBL" id="CAG8974260.1"/>
    </source>
</evidence>
<feature type="compositionally biased region" description="Basic and acidic residues" evidence="1">
    <location>
        <begin position="37"/>
        <end position="49"/>
    </location>
</feature>
<protein>
    <submittedName>
        <fullName evidence="2">Uncharacterized protein</fullName>
    </submittedName>
</protein>
<evidence type="ECO:0000256" key="1">
    <source>
        <dbReference type="SAM" id="MobiDB-lite"/>
    </source>
</evidence>
<sequence>MVHSHLVEGVDDTRSEKCPVFEDALCHKRLWGKEHLEEDEGNKQDKANDQHGNYACVGPTTMSLVC</sequence>
<comment type="caution">
    <text evidence="2">The sequence shown here is derived from an EMBL/GenBank/DDBJ whole genome shotgun (WGS) entry which is preliminary data.</text>
</comment>
<reference evidence="2" key="1">
    <citation type="submission" date="2021-07" db="EMBL/GenBank/DDBJ databases">
        <authorList>
            <person name="Durling M."/>
        </authorList>
    </citation>
    <scope>NUCLEOTIDE SEQUENCE</scope>
</reference>